<keyword evidence="2" id="KW-1185">Reference proteome</keyword>
<protein>
    <submittedName>
        <fullName evidence="1">Uncharacterized protein</fullName>
    </submittedName>
</protein>
<dbReference type="AlphaFoldDB" id="M1DU95"/>
<evidence type="ECO:0000313" key="2">
    <source>
        <dbReference type="Proteomes" id="UP000011115"/>
    </source>
</evidence>
<sequence length="135" mass="15580">MLYQPYEVVAKLLDFIVEASKEDKMKQEWDTLVTHLDALSNRATELEVQSVGKEKNFSLRECSHGKKQGSVQDDETFSLIQQKIEAREKMLNEMKENIEMLNKASTTHSVTIQLQDAQIVHLILGHYPPFTEDEE</sequence>
<organism evidence="1 2">
    <name type="scientific">Solanum tuberosum</name>
    <name type="common">Potato</name>
    <dbReference type="NCBI Taxonomy" id="4113"/>
    <lineage>
        <taxon>Eukaryota</taxon>
        <taxon>Viridiplantae</taxon>
        <taxon>Streptophyta</taxon>
        <taxon>Embryophyta</taxon>
        <taxon>Tracheophyta</taxon>
        <taxon>Spermatophyta</taxon>
        <taxon>Magnoliopsida</taxon>
        <taxon>eudicotyledons</taxon>
        <taxon>Gunneridae</taxon>
        <taxon>Pentapetalae</taxon>
        <taxon>asterids</taxon>
        <taxon>lamiids</taxon>
        <taxon>Solanales</taxon>
        <taxon>Solanaceae</taxon>
        <taxon>Solanoideae</taxon>
        <taxon>Solaneae</taxon>
        <taxon>Solanum</taxon>
    </lineage>
</organism>
<proteinExistence type="predicted"/>
<evidence type="ECO:0000313" key="1">
    <source>
        <dbReference type="EnsemblPlants" id="PGSC0003DMT400094496"/>
    </source>
</evidence>
<reference evidence="2" key="1">
    <citation type="journal article" date="2011" name="Nature">
        <title>Genome sequence and analysis of the tuber crop potato.</title>
        <authorList>
            <consortium name="The Potato Genome Sequencing Consortium"/>
        </authorList>
    </citation>
    <scope>NUCLEOTIDE SEQUENCE [LARGE SCALE GENOMIC DNA]</scope>
    <source>
        <strain evidence="2">cv. DM1-3 516 R44</strain>
    </source>
</reference>
<dbReference type="PaxDb" id="4113-PGSC0003DMT400094496"/>
<dbReference type="InParanoid" id="M1DU95"/>
<accession>M1DU95</accession>
<dbReference type="HOGENOM" id="CLU_029307_9_1_1"/>
<dbReference type="Proteomes" id="UP000011115">
    <property type="component" value="Unassembled WGS sequence"/>
</dbReference>
<dbReference type="EnsemblPlants" id="PGSC0003DMT400094496">
    <property type="protein sequence ID" value="PGSC0003DMT400094496"/>
    <property type="gene ID" value="PGSC0003DMG400044067"/>
</dbReference>
<reference evidence="1" key="2">
    <citation type="submission" date="2015-06" db="UniProtKB">
        <authorList>
            <consortium name="EnsemblPlants"/>
        </authorList>
    </citation>
    <scope>IDENTIFICATION</scope>
    <source>
        <strain evidence="1">DM1-3 516 R44</strain>
    </source>
</reference>
<dbReference type="Gramene" id="PGSC0003DMT400094496">
    <property type="protein sequence ID" value="PGSC0003DMT400094496"/>
    <property type="gene ID" value="PGSC0003DMG400044067"/>
</dbReference>
<name>M1DU95_SOLTU</name>